<feature type="compositionally biased region" description="Polar residues" evidence="1">
    <location>
        <begin position="432"/>
        <end position="448"/>
    </location>
</feature>
<feature type="compositionally biased region" description="Polar residues" evidence="1">
    <location>
        <begin position="563"/>
        <end position="579"/>
    </location>
</feature>
<protein>
    <submittedName>
        <fullName evidence="2">Uncharacterized protein</fullName>
    </submittedName>
</protein>
<dbReference type="OrthoDB" id="6435062at2759"/>
<feature type="region of interest" description="Disordered" evidence="1">
    <location>
        <begin position="432"/>
        <end position="474"/>
    </location>
</feature>
<proteinExistence type="predicted"/>
<feature type="compositionally biased region" description="Polar residues" evidence="1">
    <location>
        <begin position="133"/>
        <end position="148"/>
    </location>
</feature>
<gene>
    <name evidence="2" type="ORF">X975_15776</name>
</gene>
<feature type="compositionally biased region" description="Polar residues" evidence="1">
    <location>
        <begin position="95"/>
        <end position="125"/>
    </location>
</feature>
<sequence>MQQNMDLNSGQFNEREKLNFQQQEQNFHQRPLYPPQSYPRAHRLQTNNANNGITKSQTYSNNHNSNINKHPAGVHGTSYELDVDVSPRGVKINDSPYSSEIAPTNYNQNGQDNAPNGLYYNNGQAINDGRENLGSNNYASNTYGSQQLSSNPQYTQSSTQYSQPVYNPAGYAEYLMSQQQSNQQPEYSQSNISQQYSQPYEASKTAQENLQNVMAQASNQGIASQISNQGAMSLPSQGVMSHISNQGATTQADAQSMMSQSLMSSSQGLMAQQPSHSTMSQIPNQGMVSQASNQGINNQESNQSIKQDVSNQGMIAQTSDQGMLTQASKLQNYYQQYPSNTFNNGFRSVQQMNGFSNVPQLEQYSNYNAPKPKYPEKPNYDFDNMYKQVNKYQMGRGNSLPWQTNNYQNQNTNDNNFQQFQQYNQQLFGQIPTQNNEGLKNGFFNNPGNLKPGSQAISSINTEPKNNLHNFNDFLPSGSSASSSSYSNSYSPPHAGFHATSSENTMFRQNEKFDQSSSQNSYASSSNIAVPGPFTPSGSSVSYSSNAYGSNYGDARSYSPQATNQVYSHSHGSQMTNSVSKDHPTSASTSHSTHIGSGTYSQPSSSLSKSYSSSNSYDVSSQGSYQTPSFEFSPPKPSFEFSPQATYQMPVQSKPEMPLFSQNESQTLTSFSNAKSLLTNPGISTSYSYSYSQQVSDEIPDSSSSAITNPMLNIGLPKTFAQLQSSQQSQNREQNDPFALHANSVTKAQSSNALQNSKLDEMEEHVQSSASSIIKFYTNSPDSEEGKRGQSFTFMDSSALESSPSATFYHPDDPTSNSKIGYSSEDLKIIQGPSYSQDPAEPLQTSLDAYVPAQPIYQASSSDQNTVYKEAASENDGVYKEAVSIASESNANKSR</sequence>
<feature type="compositionally biased region" description="Low complexity" evidence="1">
    <location>
        <begin position="178"/>
        <end position="200"/>
    </location>
</feature>
<dbReference type="Proteomes" id="UP000054359">
    <property type="component" value="Unassembled WGS sequence"/>
</dbReference>
<feature type="compositionally biased region" description="Low complexity" evidence="1">
    <location>
        <begin position="149"/>
        <end position="162"/>
    </location>
</feature>
<feature type="region of interest" description="Disordered" evidence="1">
    <location>
        <begin position="563"/>
        <end position="642"/>
    </location>
</feature>
<feature type="region of interest" description="Disordered" evidence="1">
    <location>
        <begin position="802"/>
        <end position="821"/>
    </location>
</feature>
<evidence type="ECO:0000313" key="2">
    <source>
        <dbReference type="EMBL" id="KFM60396.1"/>
    </source>
</evidence>
<feature type="compositionally biased region" description="Polar residues" evidence="1">
    <location>
        <begin position="55"/>
        <end position="68"/>
    </location>
</feature>
<accession>A0A087T5K7</accession>
<feature type="region of interest" description="Disordered" evidence="1">
    <location>
        <begin position="55"/>
        <end position="162"/>
    </location>
</feature>
<feature type="non-terminal residue" evidence="2">
    <location>
        <position position="895"/>
    </location>
</feature>
<feature type="compositionally biased region" description="Polar residues" evidence="1">
    <location>
        <begin position="455"/>
        <end position="470"/>
    </location>
</feature>
<feature type="region of interest" description="Disordered" evidence="1">
    <location>
        <begin position="178"/>
        <end position="204"/>
    </location>
</feature>
<keyword evidence="3" id="KW-1185">Reference proteome</keyword>
<organism evidence="2 3">
    <name type="scientific">Stegodyphus mimosarum</name>
    <name type="common">African social velvet spider</name>
    <dbReference type="NCBI Taxonomy" id="407821"/>
    <lineage>
        <taxon>Eukaryota</taxon>
        <taxon>Metazoa</taxon>
        <taxon>Ecdysozoa</taxon>
        <taxon>Arthropoda</taxon>
        <taxon>Chelicerata</taxon>
        <taxon>Arachnida</taxon>
        <taxon>Araneae</taxon>
        <taxon>Araneomorphae</taxon>
        <taxon>Entelegynae</taxon>
        <taxon>Eresoidea</taxon>
        <taxon>Eresidae</taxon>
        <taxon>Stegodyphus</taxon>
    </lineage>
</organism>
<dbReference type="AlphaFoldDB" id="A0A087T5K7"/>
<name>A0A087T5K7_STEMI</name>
<dbReference type="OMA" id="SYPRAHR"/>
<feature type="compositionally biased region" description="Low complexity" evidence="1">
    <location>
        <begin position="585"/>
        <end position="642"/>
    </location>
</feature>
<reference evidence="2 3" key="1">
    <citation type="submission" date="2013-11" db="EMBL/GenBank/DDBJ databases">
        <title>Genome sequencing of Stegodyphus mimosarum.</title>
        <authorList>
            <person name="Bechsgaard J."/>
        </authorList>
    </citation>
    <scope>NUCLEOTIDE SEQUENCE [LARGE SCALE GENOMIC DNA]</scope>
</reference>
<dbReference type="EMBL" id="KK113532">
    <property type="protein sequence ID" value="KFM60396.1"/>
    <property type="molecule type" value="Genomic_DNA"/>
</dbReference>
<evidence type="ECO:0000313" key="3">
    <source>
        <dbReference type="Proteomes" id="UP000054359"/>
    </source>
</evidence>
<evidence type="ECO:0000256" key="1">
    <source>
        <dbReference type="SAM" id="MobiDB-lite"/>
    </source>
</evidence>